<organism evidence="1 2">
    <name type="scientific">Hymenobacter arizonensis</name>
    <name type="common">Siccationidurans arizonensis</name>
    <dbReference type="NCBI Taxonomy" id="1227077"/>
    <lineage>
        <taxon>Bacteria</taxon>
        <taxon>Pseudomonadati</taxon>
        <taxon>Bacteroidota</taxon>
        <taxon>Cytophagia</taxon>
        <taxon>Cytophagales</taxon>
        <taxon>Hymenobacteraceae</taxon>
        <taxon>Hymenobacter</taxon>
    </lineage>
</organism>
<dbReference type="AlphaFoldDB" id="A0A1I5UGV2"/>
<evidence type="ECO:0000313" key="2">
    <source>
        <dbReference type="Proteomes" id="UP000199029"/>
    </source>
</evidence>
<sequence length="36" mass="4220">MLIPTLLFSALFIGSLFALRQRTRRPQLQPVLLPRR</sequence>
<dbReference type="STRING" id="1227077.SAMN04515668_0918"/>
<dbReference type="Proteomes" id="UP000199029">
    <property type="component" value="Unassembled WGS sequence"/>
</dbReference>
<proteinExistence type="predicted"/>
<gene>
    <name evidence="1" type="ORF">SAMN04515668_0918</name>
</gene>
<accession>A0A1I5UGV2</accession>
<keyword evidence="2" id="KW-1185">Reference proteome</keyword>
<protein>
    <submittedName>
        <fullName evidence="1">Uncharacterized protein</fullName>
    </submittedName>
</protein>
<reference evidence="2" key="1">
    <citation type="submission" date="2016-10" db="EMBL/GenBank/DDBJ databases">
        <authorList>
            <person name="Varghese N."/>
            <person name="Submissions S."/>
        </authorList>
    </citation>
    <scope>NUCLEOTIDE SEQUENCE [LARGE SCALE GENOMIC DNA]</scope>
    <source>
        <strain evidence="2">OR362-8,ATCC BAA-1266,JCM 13504</strain>
    </source>
</reference>
<dbReference type="EMBL" id="FOXS01000001">
    <property type="protein sequence ID" value="SFP94511.1"/>
    <property type="molecule type" value="Genomic_DNA"/>
</dbReference>
<name>A0A1I5UGV2_HYMAR</name>
<evidence type="ECO:0000313" key="1">
    <source>
        <dbReference type="EMBL" id="SFP94511.1"/>
    </source>
</evidence>